<name>R4V5R8_9GAMM</name>
<sequence precursor="true">MRRFIALCLLLLALPGHADVEQLEAYFEQTDTLVGSFVQTTRDEAGNLVEEAEGAFWIARSQRFRWHYRTPYEQIIVADGKRLWVHDVDLEQVVVRPLDDAMGAGAAQLLSGDMANLRDNFQVTAGDDAGQVELQPTDPAWDFQRIQLQMNAGVPVQIVIEDGLGDRIEVQFRELERNASIDEARLRFEPPEGVDVIEGS</sequence>
<dbReference type="Pfam" id="PF03548">
    <property type="entry name" value="LolA"/>
    <property type="match status" value="1"/>
</dbReference>
<keyword evidence="11" id="KW-0449">Lipoprotein</keyword>
<reference evidence="11 12" key="1">
    <citation type="journal article" date="2013" name="Genome Announc.">
        <title>Draft Genome of Spiribacter salinus M19-40, an Abundant Gammaproteobacterium in Aquatic Hypersaline Environments.</title>
        <authorList>
            <person name="Leon M.J."/>
            <person name="Ghai R."/>
            <person name="Fernandez A.B."/>
            <person name="Sanchez-Porro C."/>
            <person name="Rodriguez-Valera F."/>
            <person name="Ventosa A."/>
        </authorList>
    </citation>
    <scope>NUCLEOTIDE SEQUENCE [LARGE SCALE GENOMIC DNA]</scope>
    <source>
        <strain evidence="11">M19-40</strain>
    </source>
</reference>
<keyword evidence="6 10" id="KW-0732">Signal</keyword>
<dbReference type="InterPro" id="IPR004564">
    <property type="entry name" value="OM_lipoprot_carrier_LolA-like"/>
</dbReference>
<protein>
    <recommendedName>
        <fullName evidence="4 10">Outer-membrane lipoprotein carrier protein</fullName>
    </recommendedName>
</protein>
<dbReference type="Gene3D" id="2.50.20.10">
    <property type="entry name" value="Lipoprotein localisation LolA/LolB/LppX"/>
    <property type="match status" value="1"/>
</dbReference>
<evidence type="ECO:0000256" key="7">
    <source>
        <dbReference type="ARBA" id="ARBA00022764"/>
    </source>
</evidence>
<evidence type="ECO:0000313" key="12">
    <source>
        <dbReference type="Proteomes" id="UP000017881"/>
    </source>
</evidence>
<feature type="chain" id="PRO_5009019521" description="Outer-membrane lipoprotein carrier protein" evidence="10">
    <location>
        <begin position="19"/>
        <end position="200"/>
    </location>
</feature>
<keyword evidence="9 10" id="KW-0143">Chaperone</keyword>
<dbReference type="CDD" id="cd16325">
    <property type="entry name" value="LolA"/>
    <property type="match status" value="1"/>
</dbReference>
<evidence type="ECO:0000256" key="6">
    <source>
        <dbReference type="ARBA" id="ARBA00022729"/>
    </source>
</evidence>
<evidence type="ECO:0000256" key="9">
    <source>
        <dbReference type="ARBA" id="ARBA00023186"/>
    </source>
</evidence>
<evidence type="ECO:0000256" key="8">
    <source>
        <dbReference type="ARBA" id="ARBA00022927"/>
    </source>
</evidence>
<keyword evidence="8 10" id="KW-0653">Protein transport</keyword>
<dbReference type="AlphaFoldDB" id="R4V5R8"/>
<evidence type="ECO:0000256" key="10">
    <source>
        <dbReference type="HAMAP-Rule" id="MF_00240"/>
    </source>
</evidence>
<evidence type="ECO:0000256" key="5">
    <source>
        <dbReference type="ARBA" id="ARBA00022448"/>
    </source>
</evidence>
<evidence type="ECO:0000256" key="2">
    <source>
        <dbReference type="ARBA" id="ARBA00007615"/>
    </source>
</evidence>
<dbReference type="eggNOG" id="COG2834">
    <property type="taxonomic scope" value="Bacteria"/>
</dbReference>
<evidence type="ECO:0000256" key="3">
    <source>
        <dbReference type="ARBA" id="ARBA00011245"/>
    </source>
</evidence>
<dbReference type="EMBL" id="CP005963">
    <property type="protein sequence ID" value="AGM41254.1"/>
    <property type="molecule type" value="Genomic_DNA"/>
</dbReference>
<comment type="subcellular location">
    <subcellularLocation>
        <location evidence="1 10">Periplasm</location>
    </subcellularLocation>
</comment>
<keyword evidence="5 10" id="KW-0813">Transport</keyword>
<dbReference type="InterPro" id="IPR029046">
    <property type="entry name" value="LolA/LolB/LppX"/>
</dbReference>
<comment type="subunit">
    <text evidence="3 10">Monomer.</text>
</comment>
<dbReference type="PANTHER" id="PTHR35869:SF1">
    <property type="entry name" value="OUTER-MEMBRANE LIPOPROTEIN CARRIER PROTEIN"/>
    <property type="match status" value="1"/>
</dbReference>
<evidence type="ECO:0000313" key="11">
    <source>
        <dbReference type="EMBL" id="AGM41254.1"/>
    </source>
</evidence>
<comment type="function">
    <text evidence="10">Participates in the translocation of lipoproteins from the inner membrane to the outer membrane. Only forms a complex with a lipoprotein if the residue after the N-terminal Cys is not an aspartate (The Asp acts as a targeting signal to indicate that the lipoprotein should stay in the inner membrane).</text>
</comment>
<dbReference type="OrthoDB" id="9787361at2"/>
<organism evidence="11 12">
    <name type="scientific">Spiribacter salinus M19-40</name>
    <dbReference type="NCBI Taxonomy" id="1260251"/>
    <lineage>
        <taxon>Bacteria</taxon>
        <taxon>Pseudomonadati</taxon>
        <taxon>Pseudomonadota</taxon>
        <taxon>Gammaproteobacteria</taxon>
        <taxon>Chromatiales</taxon>
        <taxon>Ectothiorhodospiraceae</taxon>
        <taxon>Spiribacter</taxon>
    </lineage>
</organism>
<dbReference type="RefSeq" id="WP_016353561.1">
    <property type="nucleotide sequence ID" value="NC_021291.1"/>
</dbReference>
<gene>
    <name evidence="10" type="primary">lolA</name>
    <name evidence="11" type="ORF">SPISAL_05800</name>
</gene>
<keyword evidence="12" id="KW-1185">Reference proteome</keyword>
<dbReference type="SUPFAM" id="SSF89392">
    <property type="entry name" value="Prokaryotic lipoproteins and lipoprotein localization factors"/>
    <property type="match status" value="1"/>
</dbReference>
<keyword evidence="7 10" id="KW-0574">Periplasm</keyword>
<dbReference type="KEGG" id="ssal:SPISAL_05800"/>
<dbReference type="NCBIfam" id="TIGR00547">
    <property type="entry name" value="lolA"/>
    <property type="match status" value="1"/>
</dbReference>
<proteinExistence type="inferred from homology"/>
<dbReference type="InterPro" id="IPR018323">
    <property type="entry name" value="OM_lipoprot_carrier_LolA_Pbac"/>
</dbReference>
<dbReference type="Proteomes" id="UP000017881">
    <property type="component" value="Chromosome"/>
</dbReference>
<dbReference type="HAMAP" id="MF_00240">
    <property type="entry name" value="LolA"/>
    <property type="match status" value="1"/>
</dbReference>
<dbReference type="PANTHER" id="PTHR35869">
    <property type="entry name" value="OUTER-MEMBRANE LIPOPROTEIN CARRIER PROTEIN"/>
    <property type="match status" value="1"/>
</dbReference>
<dbReference type="GO" id="GO:0042953">
    <property type="term" value="P:lipoprotein transport"/>
    <property type="evidence" value="ECO:0007669"/>
    <property type="project" value="InterPro"/>
</dbReference>
<accession>R4V5R8</accession>
<dbReference type="GO" id="GO:0044874">
    <property type="term" value="P:lipoprotein localization to outer membrane"/>
    <property type="evidence" value="ECO:0007669"/>
    <property type="project" value="UniProtKB-UniRule"/>
</dbReference>
<dbReference type="HOGENOM" id="CLU_087560_0_0_6"/>
<evidence type="ECO:0000256" key="1">
    <source>
        <dbReference type="ARBA" id="ARBA00004418"/>
    </source>
</evidence>
<dbReference type="GO" id="GO:0042597">
    <property type="term" value="C:periplasmic space"/>
    <property type="evidence" value="ECO:0007669"/>
    <property type="project" value="UniProtKB-SubCell"/>
</dbReference>
<evidence type="ECO:0000256" key="4">
    <source>
        <dbReference type="ARBA" id="ARBA00014035"/>
    </source>
</evidence>
<feature type="signal peptide" evidence="10">
    <location>
        <begin position="1"/>
        <end position="18"/>
    </location>
</feature>
<comment type="similarity">
    <text evidence="2 10">Belongs to the LolA family.</text>
</comment>